<dbReference type="OrthoDB" id="2340858at2759"/>
<protein>
    <submittedName>
        <fullName evidence="2">RHTO0S09e01464g2_1</fullName>
    </submittedName>
</protein>
<reference evidence="2" key="1">
    <citation type="journal article" date="2014" name="Genome Announc.">
        <title>Draft genome sequence of Rhodosporidium toruloides CECT1137, an oleaginous yeast of biotechnological interest.</title>
        <authorList>
            <person name="Morin N."/>
            <person name="Calcas X."/>
            <person name="Devillers H."/>
            <person name="Durrens P."/>
            <person name="Sherman D.J."/>
            <person name="Nicaud J.-M."/>
            <person name="Neuveglise C."/>
        </authorList>
    </citation>
    <scope>NUCLEOTIDE SEQUENCE</scope>
    <source>
        <strain evidence="2">CECT1137</strain>
    </source>
</reference>
<sequence>MSHLDSEKGTGPPLPSKARPDAARVQHLSDKSRQTVQKLSVLVPDEYREFFDTCWGMPCGRVLDGRGFCCTDVDVGLEHPFIVRQDYEEGYQYLSEAAQAKKKKAFVWYGQPGIGKSLGLRYCLVRAAEDCRPAVFWPGPPHSVLVFTNEGLFAIPLDLWRRFDFLVWPIVLLDSPRNGDISPLLYEKNAWPACLASSPSSITSLSSPPTSPFPAAAPWLYASRRSRSSIAQPTGSRNGSSSLRRRRFMQAGRTSQLLLGACMTTWCLTTLRTKMKTACLQRYSRR</sequence>
<name>A0A061B342_RHOTO</name>
<dbReference type="EMBL" id="LK052944">
    <property type="protein sequence ID" value="CDR44233.1"/>
    <property type="molecule type" value="Genomic_DNA"/>
</dbReference>
<proteinExistence type="predicted"/>
<accession>A0A061B342</accession>
<evidence type="ECO:0000313" key="2">
    <source>
        <dbReference type="EMBL" id="CDR44233.1"/>
    </source>
</evidence>
<gene>
    <name evidence="2" type="ORF">RHTO0S_09e01464g</name>
</gene>
<dbReference type="AlphaFoldDB" id="A0A061B342"/>
<feature type="region of interest" description="Disordered" evidence="1">
    <location>
        <begin position="1"/>
        <end position="22"/>
    </location>
</feature>
<evidence type="ECO:0000256" key="1">
    <source>
        <dbReference type="SAM" id="MobiDB-lite"/>
    </source>
</evidence>
<organism evidence="2">
    <name type="scientific">Rhodotorula toruloides</name>
    <name type="common">Yeast</name>
    <name type="synonym">Rhodosporidium toruloides</name>
    <dbReference type="NCBI Taxonomy" id="5286"/>
    <lineage>
        <taxon>Eukaryota</taxon>
        <taxon>Fungi</taxon>
        <taxon>Dikarya</taxon>
        <taxon>Basidiomycota</taxon>
        <taxon>Pucciniomycotina</taxon>
        <taxon>Microbotryomycetes</taxon>
        <taxon>Sporidiobolales</taxon>
        <taxon>Sporidiobolaceae</taxon>
        <taxon>Rhodotorula</taxon>
    </lineage>
</organism>